<sequence length="287" mass="30874">MNIIAVGELLWDCYPGGRQIGGAAGNFIYHATLMGAQARLMSAVGNDAAGDDLLVELARRGVACHVQRNARYPTGKVEVTLKARGVPEYDIVSPVAWDVIHPDVTLVAAVRAADVLYFGSLVQRHPPNQRLLHMLVTLLPPAGKVVVDINLRQGHYTPAVIAFCLRYANFLKLNDEELPLIADMFSLPRDPDGFYQHLRRTARLDMLIYTRGERGSVLLRGDERDALPGQSVATVDTVGAGDAFTAVATVLALQHAPLAEINRAASKVAAWVCTCPGGMPVMTGTAG</sequence>
<dbReference type="SUPFAM" id="SSF53613">
    <property type="entry name" value="Ribokinase-like"/>
    <property type="match status" value="1"/>
</dbReference>
<gene>
    <name evidence="5" type="ORF">Sant_2396</name>
</gene>
<dbReference type="PANTHER" id="PTHR43085">
    <property type="entry name" value="HEXOKINASE FAMILY MEMBER"/>
    <property type="match status" value="1"/>
</dbReference>
<dbReference type="Pfam" id="PF00294">
    <property type="entry name" value="PfkB"/>
    <property type="match status" value="1"/>
</dbReference>
<dbReference type="Proteomes" id="UP000019028">
    <property type="component" value="Chromosome"/>
</dbReference>
<comment type="similarity">
    <text evidence="1">Belongs to the carbohydrate kinase PfkB family.</text>
</comment>
<dbReference type="InterPro" id="IPR050306">
    <property type="entry name" value="PfkB_Carbo_kinase"/>
</dbReference>
<name>W0HZ22_9GAMM</name>
<accession>W0HZ22</accession>
<dbReference type="EMBL" id="CP006569">
    <property type="protein sequence ID" value="AHF77440.1"/>
    <property type="molecule type" value="Genomic_DNA"/>
</dbReference>
<evidence type="ECO:0000256" key="2">
    <source>
        <dbReference type="ARBA" id="ARBA00022679"/>
    </source>
</evidence>
<dbReference type="HOGENOM" id="CLU_027634_6_3_6"/>
<dbReference type="OrthoDB" id="9813569at2"/>
<evidence type="ECO:0000313" key="6">
    <source>
        <dbReference type="Proteomes" id="UP000019028"/>
    </source>
</evidence>
<dbReference type="Gene3D" id="3.40.1190.20">
    <property type="match status" value="1"/>
</dbReference>
<dbReference type="InterPro" id="IPR029056">
    <property type="entry name" value="Ribokinase-like"/>
</dbReference>
<evidence type="ECO:0000313" key="5">
    <source>
        <dbReference type="EMBL" id="AHF77440.1"/>
    </source>
</evidence>
<organism evidence="5 6">
    <name type="scientific">Sodalis praecaptivus</name>
    <dbReference type="NCBI Taxonomy" id="1239307"/>
    <lineage>
        <taxon>Bacteria</taxon>
        <taxon>Pseudomonadati</taxon>
        <taxon>Pseudomonadota</taxon>
        <taxon>Gammaproteobacteria</taxon>
        <taxon>Enterobacterales</taxon>
        <taxon>Bruguierivoracaceae</taxon>
        <taxon>Sodalis</taxon>
    </lineage>
</organism>
<protein>
    <submittedName>
        <fullName evidence="5">Putative PfkB domain protein</fullName>
    </submittedName>
</protein>
<keyword evidence="2" id="KW-0808">Transferase</keyword>
<dbReference type="PATRIC" id="fig|1239307.3.peg.2665"/>
<dbReference type="AlphaFoldDB" id="W0HZ22"/>
<evidence type="ECO:0000259" key="4">
    <source>
        <dbReference type="Pfam" id="PF00294"/>
    </source>
</evidence>
<dbReference type="RefSeq" id="WP_025422583.1">
    <property type="nucleotide sequence ID" value="NZ_CP006569.1"/>
</dbReference>
<evidence type="ECO:0000256" key="1">
    <source>
        <dbReference type="ARBA" id="ARBA00010688"/>
    </source>
</evidence>
<proteinExistence type="inferred from homology"/>
<keyword evidence="3" id="KW-0418">Kinase</keyword>
<feature type="domain" description="Carbohydrate kinase PfkB" evidence="4">
    <location>
        <begin position="19"/>
        <end position="279"/>
    </location>
</feature>
<dbReference type="GO" id="GO:0016301">
    <property type="term" value="F:kinase activity"/>
    <property type="evidence" value="ECO:0007669"/>
    <property type="project" value="UniProtKB-KW"/>
</dbReference>
<dbReference type="InterPro" id="IPR011611">
    <property type="entry name" value="PfkB_dom"/>
</dbReference>
<dbReference type="KEGG" id="sod:Sant_2396"/>
<dbReference type="CDD" id="cd01167">
    <property type="entry name" value="bac_FRK"/>
    <property type="match status" value="1"/>
</dbReference>
<reference evidence="5 6" key="1">
    <citation type="journal article" date="2014" name="Genome Biol. Evol.">
        <title>Genome degeneration and adaptation in a nascent stage of symbiosis.</title>
        <authorList>
            <person name="Oakeson K.F."/>
            <person name="Gil R."/>
            <person name="Clayton A.L."/>
            <person name="Dunn D.M."/>
            <person name="von Niederhausern A.C."/>
            <person name="Hamil C."/>
            <person name="Aoyagi A."/>
            <person name="Duval B."/>
            <person name="Baca A."/>
            <person name="Silva F.J."/>
            <person name="Vallier A."/>
            <person name="Jackson D.G."/>
            <person name="Latorre A."/>
            <person name="Weiss R.B."/>
            <person name="Heddi A."/>
            <person name="Moya A."/>
            <person name="Dale C."/>
        </authorList>
    </citation>
    <scope>NUCLEOTIDE SEQUENCE [LARGE SCALE GENOMIC DNA]</scope>
    <source>
        <strain evidence="5 6">HS1</strain>
    </source>
</reference>
<evidence type="ECO:0000256" key="3">
    <source>
        <dbReference type="ARBA" id="ARBA00022777"/>
    </source>
</evidence>
<keyword evidence="6" id="KW-1185">Reference proteome</keyword>
<dbReference type="PANTHER" id="PTHR43085:SF57">
    <property type="entry name" value="CARBOHYDRATE KINASE PFKB DOMAIN-CONTAINING PROTEIN"/>
    <property type="match status" value="1"/>
</dbReference>